<feature type="domain" description="G" evidence="3">
    <location>
        <begin position="364"/>
        <end position="491"/>
    </location>
</feature>
<keyword evidence="5" id="KW-0378">Hydrolase</keyword>
<accession>A0A090M9V2</accession>
<dbReference type="GO" id="GO:0016787">
    <property type="term" value="F:hydrolase activity"/>
    <property type="evidence" value="ECO:0007669"/>
    <property type="project" value="UniProtKB-KW"/>
</dbReference>
<dbReference type="SUPFAM" id="SSF52540">
    <property type="entry name" value="P-loop containing nucleoside triphosphate hydrolases"/>
    <property type="match status" value="1"/>
</dbReference>
<protein>
    <submittedName>
        <fullName evidence="5">P-loop containing nucleoside triphosphate hydrolase</fullName>
    </submittedName>
</protein>
<dbReference type="Pfam" id="PF02581">
    <property type="entry name" value="TMP-TENI"/>
    <property type="match status" value="1"/>
</dbReference>
<gene>
    <name evidence="5" type="ORF">OT_ostta11g00040</name>
</gene>
<feature type="compositionally biased region" description="Polar residues" evidence="1">
    <location>
        <begin position="12"/>
        <end position="22"/>
    </location>
</feature>
<dbReference type="PANTHER" id="PTHR43681">
    <property type="entry name" value="TRANSMEMBRANE GTPASE FZO"/>
    <property type="match status" value="1"/>
</dbReference>
<feature type="region of interest" description="Disordered" evidence="1">
    <location>
        <begin position="1"/>
        <end position="66"/>
    </location>
</feature>
<keyword evidence="2" id="KW-1133">Transmembrane helix</keyword>
<evidence type="ECO:0000259" key="4">
    <source>
        <dbReference type="Pfam" id="PF02581"/>
    </source>
</evidence>
<dbReference type="Gene3D" id="3.40.50.300">
    <property type="entry name" value="P-loop containing nucleotide triphosphate hydrolases"/>
    <property type="match status" value="1"/>
</dbReference>
<evidence type="ECO:0000259" key="3">
    <source>
        <dbReference type="Pfam" id="PF01926"/>
    </source>
</evidence>
<dbReference type="GO" id="GO:0010027">
    <property type="term" value="P:thylakoid membrane organization"/>
    <property type="evidence" value="ECO:0007669"/>
    <property type="project" value="TreeGrafter"/>
</dbReference>
<dbReference type="GO" id="GO:0005525">
    <property type="term" value="F:GTP binding"/>
    <property type="evidence" value="ECO:0007669"/>
    <property type="project" value="InterPro"/>
</dbReference>
<sequence>MSRACAGGHRSIPTSSASTPALSRSRRLGRWEHIRRQRRATTTTRAFLKKRTGVERDDETSEKRSLFASGSKRSEIRIPGFVAYVDVREASTERGTRAIDNALHAGATMIVLQERGMNGGVGESASGRALYESATALKDLVRGRAKVLIQDRTDIAVQAELDGVVLTDDGVPTVVARKTLSPKAVVAHVSDDAVEAEKASKEGADVLLVSSLRTLSELREKVSVPIFVDVQGGVSTLLGEDSSTLNGLTINGANGVTICDIVSDEMCADEARVKLAVSAVVDALTQNAVNGDSVERASVDGAENVTVRPEKISLVGSKGEELIERERELSEGILTFLQDNCQDLDEIKLLVEARKSIEDLFLLVIVGEFNAGKSSVINAFLGDKFVAEGILPTTNEITVLRYGERKAREQSEDGFFTYKIPAEILRQVRIVDTPGTNVILQRQQKLTEEFVPRADLILFVLSADRPMTESEVKFLTYIRKWGKKVVFVVNKTDLLEEANDVRDVSQFVKDNAERLLGVNDPAVLPVSARKALKAKKANANYVGTREFVDSGFGQFEDYVMSYLGGSGERAGEALRLKLLTPLNVCTLLLDAAEQILETEDDEAKSEVAIAIGVKTQMDDYTKEMVADSKAQQEATRSIVQAAIKRAERIVDDTLRLSNALSLFNTYILGTGSSGVASQYEKLVLGDSEERLGAACEEFSAWLDRNNEAQLQAYIDAVKGRGFDASLSSVDNEKEERAKSLSVVSNFDHTAAAQLLDKSIGKAVETTIGSAGGAFVASFFLSGFFNSFSEDVLVYALGLAGAYIAVLSLPLKRSEIKSKIRRSAAAFLTELEETMENECTTQVGSTTQKISTICAPWAAAARAEAARVAECLEARRELKKSLEKMMIDVANL</sequence>
<dbReference type="Pfam" id="PF01926">
    <property type="entry name" value="MMR_HSR1"/>
    <property type="match status" value="1"/>
</dbReference>
<dbReference type="GO" id="GO:0009228">
    <property type="term" value="P:thiamine biosynthetic process"/>
    <property type="evidence" value="ECO:0007669"/>
    <property type="project" value="UniProtKB-KW"/>
</dbReference>
<dbReference type="CDD" id="cd00564">
    <property type="entry name" value="TMP_TenI"/>
    <property type="match status" value="1"/>
</dbReference>
<dbReference type="InterPro" id="IPR036206">
    <property type="entry name" value="ThiamineP_synth_sf"/>
</dbReference>
<dbReference type="PANTHER" id="PTHR43681:SF1">
    <property type="entry name" value="SARCALUMENIN"/>
    <property type="match status" value="1"/>
</dbReference>
<dbReference type="CDD" id="cd09912">
    <property type="entry name" value="DLP_2"/>
    <property type="match status" value="1"/>
</dbReference>
<evidence type="ECO:0000313" key="6">
    <source>
        <dbReference type="Proteomes" id="UP000009170"/>
    </source>
</evidence>
<dbReference type="Gene3D" id="3.20.20.70">
    <property type="entry name" value="Aldolase class I"/>
    <property type="match status" value="1"/>
</dbReference>
<dbReference type="EMBL" id="CAID01000011">
    <property type="protein sequence ID" value="CEF99507.1"/>
    <property type="molecule type" value="Genomic_DNA"/>
</dbReference>
<dbReference type="InterPro" id="IPR013785">
    <property type="entry name" value="Aldolase_TIM"/>
</dbReference>
<dbReference type="STRING" id="70448.A0A090M9V2"/>
<reference evidence="5 6" key="2">
    <citation type="journal article" date="2014" name="BMC Genomics">
        <title>An improved genome of the model marine alga Ostreococcus tauri unfolds by assessing Illumina de novo assemblies.</title>
        <authorList>
            <person name="Blanc-Mathieu R."/>
            <person name="Verhelst B."/>
            <person name="Derelle E."/>
            <person name="Rombauts S."/>
            <person name="Bouget F.Y."/>
            <person name="Carre I."/>
            <person name="Chateau A."/>
            <person name="Eyre-Walker A."/>
            <person name="Grimsley N."/>
            <person name="Moreau H."/>
            <person name="Piegu B."/>
            <person name="Rivals E."/>
            <person name="Schackwitz W."/>
            <person name="Van de Peer Y."/>
            <person name="Piganeau G."/>
        </authorList>
    </citation>
    <scope>NUCLEOTIDE SEQUENCE [LARGE SCALE GENOMIC DNA]</scope>
    <source>
        <strain evidence="6">OTTH 0595 / CCAP 157/2 / RCC745</strain>
    </source>
</reference>
<evidence type="ECO:0000256" key="1">
    <source>
        <dbReference type="SAM" id="MobiDB-lite"/>
    </source>
</evidence>
<keyword evidence="2" id="KW-0472">Membrane</keyword>
<dbReference type="OrthoDB" id="422720at2759"/>
<dbReference type="InterPro" id="IPR022998">
    <property type="entry name" value="ThiamineP_synth_TenI"/>
</dbReference>
<dbReference type="KEGG" id="ota:OT_ostta11g00040"/>
<feature type="domain" description="Thiamine phosphate synthase/TenI" evidence="4">
    <location>
        <begin position="92"/>
        <end position="212"/>
    </location>
</feature>
<dbReference type="FunCoup" id="A0A090M9V2">
    <property type="interactions" value="552"/>
</dbReference>
<organism evidence="5 6">
    <name type="scientific">Ostreococcus tauri</name>
    <name type="common">Marine green alga</name>
    <dbReference type="NCBI Taxonomy" id="70448"/>
    <lineage>
        <taxon>Eukaryota</taxon>
        <taxon>Viridiplantae</taxon>
        <taxon>Chlorophyta</taxon>
        <taxon>Mamiellophyceae</taxon>
        <taxon>Mamiellales</taxon>
        <taxon>Bathycoccaceae</taxon>
        <taxon>Ostreococcus</taxon>
    </lineage>
</organism>
<dbReference type="InterPro" id="IPR027417">
    <property type="entry name" value="P-loop_NTPase"/>
</dbReference>
<dbReference type="RefSeq" id="XP_022839875.1">
    <property type="nucleotide sequence ID" value="XM_022982928.1"/>
</dbReference>
<dbReference type="GeneID" id="9835775"/>
<dbReference type="GO" id="GO:0031969">
    <property type="term" value="C:chloroplast membrane"/>
    <property type="evidence" value="ECO:0007669"/>
    <property type="project" value="TreeGrafter"/>
</dbReference>
<reference evidence="6" key="1">
    <citation type="journal article" date="2006" name="Proc. Natl. Acad. Sci. U.S.A.">
        <title>Genome analysis of the smallest free-living eukaryote Ostreococcus tauri unveils many unique features.</title>
        <authorList>
            <person name="Derelle E."/>
            <person name="Ferraz C."/>
            <person name="Rombauts S."/>
            <person name="Rouze P."/>
            <person name="Worden A.Z."/>
            <person name="Robbens S."/>
            <person name="Partensky F."/>
            <person name="Degroeve S."/>
            <person name="Echeynie S."/>
            <person name="Cooke R."/>
            <person name="Saeys Y."/>
            <person name="Wuyts J."/>
            <person name="Jabbari K."/>
            <person name="Bowler C."/>
            <person name="Panaud O."/>
            <person name="Piegu B."/>
            <person name="Ball S.G."/>
            <person name="Ral J.-P."/>
            <person name="Bouget F.-Y."/>
            <person name="Piganeau G."/>
            <person name="De Baets B."/>
            <person name="Picard A."/>
            <person name="Delseny M."/>
            <person name="Demaille J."/>
            <person name="Van de Peer Y."/>
            <person name="Moreau H."/>
        </authorList>
    </citation>
    <scope>NUCLEOTIDE SEQUENCE [LARGE SCALE GENOMIC DNA]</scope>
    <source>
        <strain evidence="6">OTTH 0595 / CCAP 157/2 / RCC745</strain>
    </source>
</reference>
<keyword evidence="2" id="KW-0812">Transmembrane</keyword>
<evidence type="ECO:0000313" key="5">
    <source>
        <dbReference type="EMBL" id="CEF99507.1"/>
    </source>
</evidence>
<dbReference type="SUPFAM" id="SSF51391">
    <property type="entry name" value="Thiamin phosphate synthase"/>
    <property type="match status" value="1"/>
</dbReference>
<dbReference type="InParanoid" id="A0A090M9V2"/>
<evidence type="ECO:0000256" key="2">
    <source>
        <dbReference type="SAM" id="Phobius"/>
    </source>
</evidence>
<dbReference type="InterPro" id="IPR006073">
    <property type="entry name" value="GTP-bd"/>
</dbReference>
<comment type="caution">
    <text evidence="5">The sequence shown here is derived from an EMBL/GenBank/DDBJ whole genome shotgun (WGS) entry which is preliminary data.</text>
</comment>
<dbReference type="InterPro" id="IPR051943">
    <property type="entry name" value="TRAFAC_Dynamin-like_GTPase"/>
</dbReference>
<keyword evidence="6" id="KW-1185">Reference proteome</keyword>
<proteinExistence type="predicted"/>
<dbReference type="Proteomes" id="UP000009170">
    <property type="component" value="Unassembled WGS sequence"/>
</dbReference>
<name>A0A090M9V2_OSTTA</name>
<dbReference type="NCBIfam" id="TIGR00231">
    <property type="entry name" value="small_GTP"/>
    <property type="match status" value="1"/>
</dbReference>
<feature type="transmembrane region" description="Helical" evidence="2">
    <location>
        <begin position="791"/>
        <end position="810"/>
    </location>
</feature>
<dbReference type="AlphaFoldDB" id="A0A090M9V2"/>
<dbReference type="InterPro" id="IPR005225">
    <property type="entry name" value="Small_GTP-bd"/>
</dbReference>